<reference evidence="9 10" key="1">
    <citation type="submission" date="2018-02" db="EMBL/GenBank/DDBJ databases">
        <title>Genome sequence of Desulfovibrio carbinolicus DSM 3852.</title>
        <authorList>
            <person name="Wilbanks E."/>
            <person name="Skennerton C.T."/>
            <person name="Orphan V.J."/>
        </authorList>
    </citation>
    <scope>NUCLEOTIDE SEQUENCE [LARGE SCALE GENOMIC DNA]</scope>
    <source>
        <strain evidence="9 10">DSM 3852</strain>
    </source>
</reference>
<feature type="transmembrane region" description="Helical" evidence="8">
    <location>
        <begin position="126"/>
        <end position="144"/>
    </location>
</feature>
<feature type="transmembrane region" description="Helical" evidence="8">
    <location>
        <begin position="194"/>
        <end position="215"/>
    </location>
</feature>
<dbReference type="GO" id="GO:0005886">
    <property type="term" value="C:plasma membrane"/>
    <property type="evidence" value="ECO:0007669"/>
    <property type="project" value="UniProtKB-SubCell"/>
</dbReference>
<name>A0A4P6HGQ1_9BACT</name>
<keyword evidence="7 8" id="KW-0472">Membrane</keyword>
<feature type="transmembrane region" description="Helical" evidence="8">
    <location>
        <begin position="227"/>
        <end position="248"/>
    </location>
</feature>
<dbReference type="RefSeq" id="WP_129349354.1">
    <property type="nucleotide sequence ID" value="NZ_CP026538.1"/>
</dbReference>
<dbReference type="EMBL" id="CP026538">
    <property type="protein sequence ID" value="QAZ66253.1"/>
    <property type="molecule type" value="Genomic_DNA"/>
</dbReference>
<keyword evidence="3" id="KW-0813">Transport</keyword>
<feature type="transmembrane region" description="Helical" evidence="8">
    <location>
        <begin position="71"/>
        <end position="91"/>
    </location>
</feature>
<sequence length="250" mass="25355">MALSHLALLWLAAFAGGFTQGLAGFGSTLVALPLLALVLDLKVAVPVCTTLAVMLNLVMIVRLLGHVRRGLLLLLIASSLPAMPFGAYILRVVSGDWLKLVLAAAILVFVIMQGRPGAQASTAGRGRGWGVLAGLVAGGMGGAIGINGPPIVAWMSRLGLPRDALRATLVSYFFLAGCGVVASQAGAGLVTGAVLGRTGLALPALAAGIFAGMKLCGRVSEAAFRRIILAILAFNAVTLLAQGLAGLLGR</sequence>
<keyword evidence="6 8" id="KW-1133">Transmembrane helix</keyword>
<dbReference type="PANTHER" id="PTHR30269">
    <property type="entry name" value="TRANSMEMBRANE PROTEIN YFCA"/>
    <property type="match status" value="1"/>
</dbReference>
<organism evidence="9 10">
    <name type="scientific">Solidesulfovibrio carbinolicus</name>
    <dbReference type="NCBI Taxonomy" id="296842"/>
    <lineage>
        <taxon>Bacteria</taxon>
        <taxon>Pseudomonadati</taxon>
        <taxon>Thermodesulfobacteriota</taxon>
        <taxon>Desulfovibrionia</taxon>
        <taxon>Desulfovibrionales</taxon>
        <taxon>Desulfovibrionaceae</taxon>
        <taxon>Solidesulfovibrio</taxon>
    </lineage>
</organism>
<evidence type="ECO:0000256" key="4">
    <source>
        <dbReference type="ARBA" id="ARBA00022475"/>
    </source>
</evidence>
<accession>A0A4P6HGQ1</accession>
<feature type="transmembrane region" description="Helical" evidence="8">
    <location>
        <begin position="97"/>
        <end position="114"/>
    </location>
</feature>
<evidence type="ECO:0000256" key="7">
    <source>
        <dbReference type="ARBA" id="ARBA00023136"/>
    </source>
</evidence>
<evidence type="ECO:0000313" key="10">
    <source>
        <dbReference type="Proteomes" id="UP000293296"/>
    </source>
</evidence>
<dbReference type="AlphaFoldDB" id="A0A4P6HGQ1"/>
<feature type="transmembrane region" description="Helical" evidence="8">
    <location>
        <begin position="43"/>
        <end position="64"/>
    </location>
</feature>
<dbReference type="PANTHER" id="PTHR30269:SF37">
    <property type="entry name" value="MEMBRANE TRANSPORTER PROTEIN"/>
    <property type="match status" value="1"/>
</dbReference>
<dbReference type="OrthoDB" id="7843147at2"/>
<comment type="subcellular location">
    <subcellularLocation>
        <location evidence="1 8">Cell membrane</location>
        <topology evidence="1 8">Multi-pass membrane protein</topology>
    </subcellularLocation>
</comment>
<evidence type="ECO:0000256" key="6">
    <source>
        <dbReference type="ARBA" id="ARBA00022989"/>
    </source>
</evidence>
<protein>
    <recommendedName>
        <fullName evidence="8">Probable membrane transporter protein</fullName>
    </recommendedName>
</protein>
<dbReference type="KEGG" id="dcb:C3Y92_02950"/>
<evidence type="ECO:0000256" key="3">
    <source>
        <dbReference type="ARBA" id="ARBA00022448"/>
    </source>
</evidence>
<keyword evidence="4 8" id="KW-1003">Cell membrane</keyword>
<proteinExistence type="inferred from homology"/>
<evidence type="ECO:0000256" key="8">
    <source>
        <dbReference type="RuleBase" id="RU363041"/>
    </source>
</evidence>
<evidence type="ECO:0000313" key="9">
    <source>
        <dbReference type="EMBL" id="QAZ66253.1"/>
    </source>
</evidence>
<comment type="similarity">
    <text evidence="2 8">Belongs to the 4-toluene sulfonate uptake permease (TSUP) (TC 2.A.102) family.</text>
</comment>
<dbReference type="InterPro" id="IPR002781">
    <property type="entry name" value="TM_pro_TauE-like"/>
</dbReference>
<keyword evidence="10" id="KW-1185">Reference proteome</keyword>
<dbReference type="Proteomes" id="UP000293296">
    <property type="component" value="Chromosome"/>
</dbReference>
<keyword evidence="5 8" id="KW-0812">Transmembrane</keyword>
<gene>
    <name evidence="9" type="ORF">C3Y92_02950</name>
</gene>
<evidence type="ECO:0000256" key="5">
    <source>
        <dbReference type="ARBA" id="ARBA00022692"/>
    </source>
</evidence>
<feature type="transmembrane region" description="Helical" evidence="8">
    <location>
        <begin position="164"/>
        <end position="182"/>
    </location>
</feature>
<evidence type="ECO:0000256" key="2">
    <source>
        <dbReference type="ARBA" id="ARBA00009142"/>
    </source>
</evidence>
<dbReference type="Pfam" id="PF01925">
    <property type="entry name" value="TauE"/>
    <property type="match status" value="1"/>
</dbReference>
<dbReference type="InterPro" id="IPR052017">
    <property type="entry name" value="TSUP"/>
</dbReference>
<evidence type="ECO:0000256" key="1">
    <source>
        <dbReference type="ARBA" id="ARBA00004651"/>
    </source>
</evidence>